<evidence type="ECO:0000313" key="9">
    <source>
        <dbReference type="EMBL" id="OQV17510.1"/>
    </source>
</evidence>
<dbReference type="GO" id="GO:0005789">
    <property type="term" value="C:endoplasmic reticulum membrane"/>
    <property type="evidence" value="ECO:0007669"/>
    <property type="project" value="UniProtKB-SubCell"/>
</dbReference>
<organism evidence="9 10">
    <name type="scientific">Hypsibius exemplaris</name>
    <name type="common">Freshwater tardigrade</name>
    <dbReference type="NCBI Taxonomy" id="2072580"/>
    <lineage>
        <taxon>Eukaryota</taxon>
        <taxon>Metazoa</taxon>
        <taxon>Ecdysozoa</taxon>
        <taxon>Tardigrada</taxon>
        <taxon>Eutardigrada</taxon>
        <taxon>Parachela</taxon>
        <taxon>Hypsibioidea</taxon>
        <taxon>Hypsibiidae</taxon>
        <taxon>Hypsibius</taxon>
    </lineage>
</organism>
<evidence type="ECO:0000313" key="10">
    <source>
        <dbReference type="Proteomes" id="UP000192578"/>
    </source>
</evidence>
<dbReference type="InterPro" id="IPR013657">
    <property type="entry name" value="SCL35B1-4/HUT1"/>
</dbReference>
<evidence type="ECO:0000256" key="7">
    <source>
        <dbReference type="ARBA" id="ARBA00023136"/>
    </source>
</evidence>
<feature type="transmembrane region" description="Helical" evidence="8">
    <location>
        <begin position="405"/>
        <end position="431"/>
    </location>
</feature>
<feature type="transmembrane region" description="Helical" evidence="8">
    <location>
        <begin position="141"/>
        <end position="158"/>
    </location>
</feature>
<keyword evidence="5" id="KW-0256">Endoplasmic reticulum</keyword>
<dbReference type="SUPFAM" id="SSF103481">
    <property type="entry name" value="Multidrug resistance efflux transporter EmrE"/>
    <property type="match status" value="1"/>
</dbReference>
<evidence type="ECO:0000256" key="8">
    <source>
        <dbReference type="SAM" id="Phobius"/>
    </source>
</evidence>
<dbReference type="InterPro" id="IPR037185">
    <property type="entry name" value="EmrE-like"/>
</dbReference>
<feature type="transmembrane region" description="Helical" evidence="8">
    <location>
        <begin position="293"/>
        <end position="313"/>
    </location>
</feature>
<keyword evidence="10" id="KW-1185">Reference proteome</keyword>
<evidence type="ECO:0000256" key="6">
    <source>
        <dbReference type="ARBA" id="ARBA00022989"/>
    </source>
</evidence>
<dbReference type="GO" id="GO:0000139">
    <property type="term" value="C:Golgi membrane"/>
    <property type="evidence" value="ECO:0007669"/>
    <property type="project" value="TreeGrafter"/>
</dbReference>
<comment type="subcellular location">
    <subcellularLocation>
        <location evidence="1">Endoplasmic reticulum membrane</location>
        <topology evidence="1">Multi-pass membrane protein</topology>
    </subcellularLocation>
</comment>
<dbReference type="Proteomes" id="UP000192578">
    <property type="component" value="Unassembled WGS sequence"/>
</dbReference>
<sequence>MQRPCCAHAVDTAHTGGAVPHWRTPAHTGGAVRHVILEVHFGDFFKDSRNTWHSNSHPQRNLWCLDILPRLGERTSMARLENGGIGDGTQETGKSDVVRGALKSHASDAAFQTKSGAGESAAAVPKAKTERNHPVGSTPKLLFCAVGTFISFMVFGIFQERITRGIYGKSDRFTYTASMVFIQCVINAIFAKLVIHFTREPLDTTPRSMYGLCSLSYLGAMMSSNQALQYVSYPTQVLGKSCKPIPVMIFGVLFAHRRYSVRKYLFTLMIVLGVAVFFYENGKAHTKDEKKEIGFGEGLLLISLAMDGVTGTIQERMRHSHRTRPNAMMMWMNIFSSLVLLAVISVTGEIFEVMAFIRTYPYVIEHLLTFALCSAVGQYFIFLTVADFGPLPCSIITTTRKFFQILVSVFFFSNPMSSIGWFATVLVFLGLTLDTVFK</sequence>
<dbReference type="GO" id="GO:0005459">
    <property type="term" value="F:UDP-galactose transmembrane transporter activity"/>
    <property type="evidence" value="ECO:0007669"/>
    <property type="project" value="TreeGrafter"/>
</dbReference>
<dbReference type="OrthoDB" id="78344at2759"/>
<reference evidence="10" key="1">
    <citation type="submission" date="2017-01" db="EMBL/GenBank/DDBJ databases">
        <title>Comparative genomics of anhydrobiosis in the tardigrade Hypsibius dujardini.</title>
        <authorList>
            <person name="Yoshida Y."/>
            <person name="Koutsovoulos G."/>
            <person name="Laetsch D."/>
            <person name="Stevens L."/>
            <person name="Kumar S."/>
            <person name="Horikawa D."/>
            <person name="Ishino K."/>
            <person name="Komine S."/>
            <person name="Tomita M."/>
            <person name="Blaxter M."/>
            <person name="Arakawa K."/>
        </authorList>
    </citation>
    <scope>NUCLEOTIDE SEQUENCE [LARGE SCALE GENOMIC DNA]</scope>
    <source>
        <strain evidence="10">Z151</strain>
    </source>
</reference>
<comment type="caution">
    <text evidence="9">The sequence shown here is derived from an EMBL/GenBank/DDBJ whole genome shotgun (WGS) entry which is preliminary data.</text>
</comment>
<dbReference type="EMBL" id="MTYJ01000060">
    <property type="protein sequence ID" value="OQV17510.1"/>
    <property type="molecule type" value="Genomic_DNA"/>
</dbReference>
<evidence type="ECO:0000256" key="2">
    <source>
        <dbReference type="ARBA" id="ARBA00010694"/>
    </source>
</evidence>
<dbReference type="PANTHER" id="PTHR10778">
    <property type="entry name" value="SOLUTE CARRIER FAMILY 35 MEMBER B"/>
    <property type="match status" value="1"/>
</dbReference>
<name>A0A1W0WQN0_HYPEX</name>
<keyword evidence="4 8" id="KW-0812">Transmembrane</keyword>
<evidence type="ECO:0000256" key="5">
    <source>
        <dbReference type="ARBA" id="ARBA00022824"/>
    </source>
</evidence>
<evidence type="ECO:0000256" key="1">
    <source>
        <dbReference type="ARBA" id="ARBA00004477"/>
    </source>
</evidence>
<proteinExistence type="inferred from homology"/>
<feature type="transmembrane region" description="Helical" evidence="8">
    <location>
        <begin position="178"/>
        <end position="197"/>
    </location>
</feature>
<keyword evidence="6 8" id="KW-1133">Transmembrane helix</keyword>
<evidence type="ECO:0000256" key="3">
    <source>
        <dbReference type="ARBA" id="ARBA00022448"/>
    </source>
</evidence>
<evidence type="ECO:0000256" key="4">
    <source>
        <dbReference type="ARBA" id="ARBA00022692"/>
    </source>
</evidence>
<keyword evidence="7 8" id="KW-0472">Membrane</keyword>
<dbReference type="PANTHER" id="PTHR10778:SF10">
    <property type="entry name" value="SOLUTE CARRIER FAMILY 35 MEMBER B1"/>
    <property type="match status" value="1"/>
</dbReference>
<feature type="transmembrane region" description="Helical" evidence="8">
    <location>
        <begin position="363"/>
        <end position="385"/>
    </location>
</feature>
<keyword evidence="3" id="KW-0813">Transport</keyword>
<protein>
    <submittedName>
        <fullName evidence="9">Solute carrier family 35 member B1</fullName>
    </submittedName>
</protein>
<feature type="transmembrane region" description="Helical" evidence="8">
    <location>
        <begin position="334"/>
        <end position="357"/>
    </location>
</feature>
<gene>
    <name evidence="9" type="ORF">BV898_08443</name>
</gene>
<comment type="similarity">
    <text evidence="2">Belongs to the nucleotide-sugar transporter family. SLC35B subfamily.</text>
</comment>
<feature type="transmembrane region" description="Helical" evidence="8">
    <location>
        <begin position="264"/>
        <end position="281"/>
    </location>
</feature>
<dbReference type="Pfam" id="PF08449">
    <property type="entry name" value="UAA"/>
    <property type="match status" value="1"/>
</dbReference>
<accession>A0A1W0WQN0</accession>
<dbReference type="AlphaFoldDB" id="A0A1W0WQN0"/>
<dbReference type="GO" id="GO:0005460">
    <property type="term" value="F:UDP-glucose transmembrane transporter activity"/>
    <property type="evidence" value="ECO:0007669"/>
    <property type="project" value="TreeGrafter"/>
</dbReference>